<evidence type="ECO:0000256" key="5">
    <source>
        <dbReference type="ARBA" id="ARBA00022679"/>
    </source>
</evidence>
<evidence type="ECO:0000259" key="10">
    <source>
        <dbReference type="Pfam" id="PF13660"/>
    </source>
</evidence>
<keyword evidence="5" id="KW-0808">Transferase</keyword>
<name>A0A6J1LUJ8_DROHY</name>
<evidence type="ECO:0000313" key="11">
    <source>
        <dbReference type="Proteomes" id="UP000504633"/>
    </source>
</evidence>
<gene>
    <name evidence="12 13" type="primary">LOC111599340</name>
</gene>
<evidence type="ECO:0000313" key="12">
    <source>
        <dbReference type="RefSeq" id="XP_023170732.2"/>
    </source>
</evidence>
<dbReference type="EC" id="2.7.1.31" evidence="3"/>
<dbReference type="AlphaFoldDB" id="A0A6J1LUJ8"/>
<keyword evidence="6" id="KW-0547">Nucleotide-binding</keyword>
<dbReference type="KEGG" id="dhe:111599340"/>
<evidence type="ECO:0000256" key="2">
    <source>
        <dbReference type="ARBA" id="ARBA00005393"/>
    </source>
</evidence>
<dbReference type="InterPro" id="IPR038614">
    <property type="entry name" value="GK_N_sf"/>
</dbReference>
<dbReference type="RefSeq" id="XP_023170733.2">
    <property type="nucleotide sequence ID" value="XM_023314965.2"/>
</dbReference>
<protein>
    <recommendedName>
        <fullName evidence="4">Glycerate kinase</fullName>
        <ecNumber evidence="3">2.7.1.31</ecNumber>
    </recommendedName>
</protein>
<dbReference type="PANTHER" id="PTHR12227:SF0">
    <property type="entry name" value="GLYCERATE KINASE"/>
    <property type="match status" value="1"/>
</dbReference>
<dbReference type="GO" id="GO:0005524">
    <property type="term" value="F:ATP binding"/>
    <property type="evidence" value="ECO:0007669"/>
    <property type="project" value="UniProtKB-KW"/>
</dbReference>
<evidence type="ECO:0000259" key="9">
    <source>
        <dbReference type="Pfam" id="PF05161"/>
    </source>
</evidence>
<dbReference type="Gene3D" id="3.40.1480.10">
    <property type="entry name" value="MOFRL domain"/>
    <property type="match status" value="1"/>
</dbReference>
<evidence type="ECO:0000256" key="7">
    <source>
        <dbReference type="ARBA" id="ARBA00022777"/>
    </source>
</evidence>
<evidence type="ECO:0000256" key="3">
    <source>
        <dbReference type="ARBA" id="ARBA00012101"/>
    </source>
</evidence>
<evidence type="ECO:0000313" key="13">
    <source>
        <dbReference type="RefSeq" id="XP_023170733.2"/>
    </source>
</evidence>
<sequence>MAKRQTWEHMRHVFQCAVRAVHPEKIFADFNIHDLRPSAQNQSVYIKLNGEQHDITGKTCHIVGFGKAVLGMANKVQQDLGDWSAGGVLNVPLNSVQQYKQPISQKLITYEGAPNNLPDEMALNGAKAIKKLAESMTSKDILFVFISGGGSALLPLPKPPLTLLDKRNIVDKLMKHGASIQELNTVRIACSDIKGGGVALAAQRAHMLVTFVLSDIVGDPLELIASGPTIQPSARDQSAKDILIKHEVWNELSTELQQLFEQQSTEQQQQQQLDNGKVFVVGSNLIATTAAANEATKLGYIPCVLSCSIQGEVNSVAADYQRLLHGIQEHKQNNINQEQLRERFAFDEKSWVEFLKALEQHVTNKKPLFLICGGEPVIKVTGQGLGGRSQHLALLMSQMLHRDELLNDCSFLSAGTDGIDGPTNAAGAIGDSCVIDAYLASHTLDELANCLRNCDSYNFYSQLEDGGYHMVTGHTGTNVMDLHFLVVP</sequence>
<dbReference type="OrthoDB" id="44918at2759"/>
<feature type="domain" description="MOFRL-associated" evidence="10">
    <location>
        <begin position="9"/>
        <end position="260"/>
    </location>
</feature>
<dbReference type="OMA" id="GKAAWRM"/>
<dbReference type="GO" id="GO:0008887">
    <property type="term" value="F:glycerate kinase activity"/>
    <property type="evidence" value="ECO:0007669"/>
    <property type="project" value="UniProtKB-EC"/>
</dbReference>
<dbReference type="FunFam" id="3.40.50.10180:FF:000001">
    <property type="entry name" value="Glycerate kinase"/>
    <property type="match status" value="1"/>
</dbReference>
<keyword evidence="8" id="KW-0067">ATP-binding</keyword>
<dbReference type="InterPro" id="IPR037035">
    <property type="entry name" value="GK-like_C_sf"/>
</dbReference>
<comment type="catalytic activity">
    <reaction evidence="1">
        <text>(R)-glycerate + ATP = (2R)-3-phosphoglycerate + ADP + H(+)</text>
        <dbReference type="Rhea" id="RHEA:23516"/>
        <dbReference type="ChEBI" id="CHEBI:15378"/>
        <dbReference type="ChEBI" id="CHEBI:16659"/>
        <dbReference type="ChEBI" id="CHEBI:30616"/>
        <dbReference type="ChEBI" id="CHEBI:58272"/>
        <dbReference type="ChEBI" id="CHEBI:456216"/>
        <dbReference type="EC" id="2.7.1.31"/>
    </reaction>
</comment>
<dbReference type="GeneID" id="111599340"/>
<comment type="similarity">
    <text evidence="2">Belongs to the glycerate kinase type-2 family.</text>
</comment>
<proteinExistence type="inferred from homology"/>
<dbReference type="GO" id="GO:0005737">
    <property type="term" value="C:cytoplasm"/>
    <property type="evidence" value="ECO:0007669"/>
    <property type="project" value="TreeGrafter"/>
</dbReference>
<evidence type="ECO:0000256" key="8">
    <source>
        <dbReference type="ARBA" id="ARBA00022840"/>
    </source>
</evidence>
<organism evidence="11 12">
    <name type="scientific">Drosophila hydei</name>
    <name type="common">Fruit fly</name>
    <dbReference type="NCBI Taxonomy" id="7224"/>
    <lineage>
        <taxon>Eukaryota</taxon>
        <taxon>Metazoa</taxon>
        <taxon>Ecdysozoa</taxon>
        <taxon>Arthropoda</taxon>
        <taxon>Hexapoda</taxon>
        <taxon>Insecta</taxon>
        <taxon>Pterygota</taxon>
        <taxon>Neoptera</taxon>
        <taxon>Endopterygota</taxon>
        <taxon>Diptera</taxon>
        <taxon>Brachycera</taxon>
        <taxon>Muscomorpha</taxon>
        <taxon>Ephydroidea</taxon>
        <taxon>Drosophilidae</taxon>
        <taxon>Drosophila</taxon>
    </lineage>
</organism>
<dbReference type="RefSeq" id="XP_023170732.2">
    <property type="nucleotide sequence ID" value="XM_023314964.2"/>
</dbReference>
<evidence type="ECO:0000256" key="1">
    <source>
        <dbReference type="ARBA" id="ARBA00000694"/>
    </source>
</evidence>
<dbReference type="Proteomes" id="UP000504633">
    <property type="component" value="Unplaced"/>
</dbReference>
<dbReference type="Pfam" id="PF05161">
    <property type="entry name" value="MOFRL"/>
    <property type="match status" value="1"/>
</dbReference>
<dbReference type="Pfam" id="PF13660">
    <property type="entry name" value="DUF4147"/>
    <property type="match status" value="1"/>
</dbReference>
<evidence type="ECO:0000256" key="4">
    <source>
        <dbReference type="ARBA" id="ARBA00020720"/>
    </source>
</evidence>
<keyword evidence="11" id="KW-1185">Reference proteome</keyword>
<dbReference type="SUPFAM" id="SSF82544">
    <property type="entry name" value="GckA/TtuD-like"/>
    <property type="match status" value="1"/>
</dbReference>
<dbReference type="InterPro" id="IPR039760">
    <property type="entry name" value="MOFRL_protein"/>
</dbReference>
<dbReference type="Gene3D" id="3.40.50.10180">
    <property type="entry name" value="Glycerate kinase, MOFRL-like N-terminal domain"/>
    <property type="match status" value="1"/>
</dbReference>
<keyword evidence="7 12" id="KW-0418">Kinase</keyword>
<reference evidence="12 13" key="1">
    <citation type="submission" date="2025-04" db="UniProtKB">
        <authorList>
            <consortium name="RefSeq"/>
        </authorList>
    </citation>
    <scope>IDENTIFICATION</scope>
    <source>
        <strain evidence="12 13">15085-1641.00</strain>
        <tissue evidence="12 13">Whole body</tissue>
    </source>
</reference>
<evidence type="ECO:0000256" key="6">
    <source>
        <dbReference type="ARBA" id="ARBA00022741"/>
    </source>
</evidence>
<feature type="domain" description="MOFRL" evidence="9">
    <location>
        <begin position="369"/>
        <end position="481"/>
    </location>
</feature>
<accession>A0A6J1LUJ8</accession>
<dbReference type="InterPro" id="IPR007835">
    <property type="entry name" value="MOFRL"/>
</dbReference>
<dbReference type="InterPro" id="IPR025286">
    <property type="entry name" value="MOFRL_assoc_dom"/>
</dbReference>
<dbReference type="PANTHER" id="PTHR12227">
    <property type="entry name" value="GLYCERATE KINASE"/>
    <property type="match status" value="1"/>
</dbReference>